<comment type="similarity">
    <text evidence="1 2">Belongs to the phD/YefM antitoxin family.</text>
</comment>
<proteinExistence type="inferred from homology"/>
<dbReference type="Proteomes" id="UP000198644">
    <property type="component" value="Unassembled WGS sequence"/>
</dbReference>
<accession>A0A1I6HAA0</accession>
<dbReference type="NCBIfam" id="TIGR01552">
    <property type="entry name" value="phd_fam"/>
    <property type="match status" value="1"/>
</dbReference>
<organism evidence="3 4">
    <name type="scientific">Marinobacter daqiaonensis</name>
    <dbReference type="NCBI Taxonomy" id="650891"/>
    <lineage>
        <taxon>Bacteria</taxon>
        <taxon>Pseudomonadati</taxon>
        <taxon>Pseudomonadota</taxon>
        <taxon>Gammaproteobacteria</taxon>
        <taxon>Pseudomonadales</taxon>
        <taxon>Marinobacteraceae</taxon>
        <taxon>Marinobacter</taxon>
    </lineage>
</organism>
<keyword evidence="4" id="KW-1185">Reference proteome</keyword>
<dbReference type="AlphaFoldDB" id="A0A1I6HAA0"/>
<dbReference type="Pfam" id="PF02604">
    <property type="entry name" value="PhdYeFM_antitox"/>
    <property type="match status" value="1"/>
</dbReference>
<dbReference type="InterPro" id="IPR006442">
    <property type="entry name" value="Antitoxin_Phd/YefM"/>
</dbReference>
<evidence type="ECO:0000256" key="2">
    <source>
        <dbReference type="RuleBase" id="RU362080"/>
    </source>
</evidence>
<dbReference type="OrthoDB" id="9181600at2"/>
<sequence length="78" mass="8719">MEANTKDLRTNTKELLSAAERGKEVIIIYRGKRAARLVALKDNAASGGRNPGFGMWADKQGSVDNQVRSFRKMRHSDQ</sequence>
<protein>
    <recommendedName>
        <fullName evidence="2">Antitoxin</fullName>
    </recommendedName>
</protein>
<reference evidence="3 4" key="1">
    <citation type="submission" date="2016-10" db="EMBL/GenBank/DDBJ databases">
        <authorList>
            <person name="de Groot N.N."/>
        </authorList>
    </citation>
    <scope>NUCLEOTIDE SEQUENCE [LARGE SCALE GENOMIC DNA]</scope>
    <source>
        <strain evidence="3 4">CGMCC 1.9167</strain>
    </source>
</reference>
<dbReference type="EMBL" id="FOYW01000001">
    <property type="protein sequence ID" value="SFR51426.1"/>
    <property type="molecule type" value="Genomic_DNA"/>
</dbReference>
<evidence type="ECO:0000313" key="4">
    <source>
        <dbReference type="Proteomes" id="UP000198644"/>
    </source>
</evidence>
<dbReference type="InterPro" id="IPR036165">
    <property type="entry name" value="YefM-like_sf"/>
</dbReference>
<dbReference type="Gene3D" id="3.40.1620.10">
    <property type="entry name" value="YefM-like domain"/>
    <property type="match status" value="1"/>
</dbReference>
<dbReference type="SUPFAM" id="SSF143120">
    <property type="entry name" value="YefM-like"/>
    <property type="match status" value="1"/>
</dbReference>
<gene>
    <name evidence="3" type="ORF">SAMN05216203_1043</name>
</gene>
<evidence type="ECO:0000256" key="1">
    <source>
        <dbReference type="ARBA" id="ARBA00009981"/>
    </source>
</evidence>
<evidence type="ECO:0000313" key="3">
    <source>
        <dbReference type="EMBL" id="SFR51426.1"/>
    </source>
</evidence>
<comment type="function">
    <text evidence="2">Antitoxin component of a type II toxin-antitoxin (TA) system.</text>
</comment>
<name>A0A1I6HAA0_9GAMM</name>
<dbReference type="STRING" id="650891.SAMN05216203_1043"/>